<dbReference type="EMBL" id="MW175522">
    <property type="protein sequence ID" value="QQK55026.1"/>
    <property type="molecule type" value="Genomic_DNA"/>
</dbReference>
<keyword evidence="6" id="KW-0934">Plastid</keyword>
<evidence type="ECO:0000256" key="2">
    <source>
        <dbReference type="ARBA" id="ARBA00022980"/>
    </source>
</evidence>
<proteinExistence type="inferred from homology"/>
<evidence type="ECO:0000256" key="1">
    <source>
        <dbReference type="ARBA" id="ARBA00007698"/>
    </source>
</evidence>
<dbReference type="GO" id="GO:0005840">
    <property type="term" value="C:ribosome"/>
    <property type="evidence" value="ECO:0007669"/>
    <property type="project" value="UniProtKB-KW"/>
</dbReference>
<dbReference type="GO" id="GO:0006412">
    <property type="term" value="P:translation"/>
    <property type="evidence" value="ECO:0007669"/>
    <property type="project" value="InterPro"/>
</dbReference>
<dbReference type="HAMAP" id="MF_00382">
    <property type="entry name" value="Ribosomal_bL20"/>
    <property type="match status" value="1"/>
</dbReference>
<dbReference type="GO" id="GO:0019843">
    <property type="term" value="F:rRNA binding"/>
    <property type="evidence" value="ECO:0007669"/>
    <property type="project" value="UniProtKB-KW"/>
</dbReference>
<evidence type="ECO:0000256" key="4">
    <source>
        <dbReference type="RuleBase" id="RU000561"/>
    </source>
</evidence>
<dbReference type="AlphaFoldDB" id="A0A7T6Y8F0"/>
<dbReference type="InterPro" id="IPR035566">
    <property type="entry name" value="Ribosomal_protein_bL20_C"/>
</dbReference>
<keyword evidence="5" id="KW-0694">RNA-binding</keyword>
<keyword evidence="2 4" id="KW-0689">Ribosomal protein</keyword>
<dbReference type="Gene3D" id="6.10.160.10">
    <property type="match status" value="1"/>
</dbReference>
<reference evidence="6" key="1">
    <citation type="submission" date="2020-10" db="EMBL/GenBank/DDBJ databases">
        <title>Complete chloroplast genome of the Synurophyceae Poterioochromonas malhamensis (Pringsheim) R.A.Andersen 2017 from Van Lake in Eastern Anatolia.</title>
        <authorList>
            <person name="Gastineau R."/>
            <person name="Yilmaz E."/>
            <person name="Solak C.N."/>
            <person name="Lemieux C."/>
            <person name="Turmel M."/>
            <person name="Witkowski A."/>
        </authorList>
    </citation>
    <scope>NUCLEOTIDE SEQUENCE</scope>
    <source>
        <strain evidence="6">SZCZR2049</strain>
    </source>
</reference>
<keyword evidence="5" id="KW-0699">rRNA-binding</keyword>
<gene>
    <name evidence="6" type="primary">rpl20</name>
</gene>
<dbReference type="SUPFAM" id="SSF74731">
    <property type="entry name" value="Ribosomal protein L20"/>
    <property type="match status" value="1"/>
</dbReference>
<dbReference type="PANTHER" id="PTHR10986">
    <property type="entry name" value="39S RIBOSOMAL PROTEIN L20"/>
    <property type="match status" value="1"/>
</dbReference>
<keyword evidence="3 4" id="KW-0687">Ribonucleoprotein</keyword>
<dbReference type="Gene3D" id="1.10.1900.20">
    <property type="entry name" value="Ribosomal protein L20"/>
    <property type="match status" value="1"/>
</dbReference>
<dbReference type="InterPro" id="IPR005813">
    <property type="entry name" value="Ribosomal_bL20"/>
</dbReference>
<evidence type="ECO:0000313" key="6">
    <source>
        <dbReference type="EMBL" id="QQK55026.1"/>
    </source>
</evidence>
<dbReference type="PRINTS" id="PR00062">
    <property type="entry name" value="RIBOSOMALL20"/>
</dbReference>
<dbReference type="CDD" id="cd07026">
    <property type="entry name" value="Ribosomal_L20"/>
    <property type="match status" value="1"/>
</dbReference>
<evidence type="ECO:0000256" key="3">
    <source>
        <dbReference type="ARBA" id="ARBA00023274"/>
    </source>
</evidence>
<evidence type="ECO:0000256" key="5">
    <source>
        <dbReference type="RuleBase" id="RU004311"/>
    </source>
</evidence>
<dbReference type="GeneID" id="67132922"/>
<dbReference type="NCBIfam" id="TIGR01032">
    <property type="entry name" value="rplT_bact"/>
    <property type="match status" value="1"/>
</dbReference>
<comment type="similarity">
    <text evidence="1 4">Belongs to the bacterial ribosomal protein bL20 family.</text>
</comment>
<name>A0A7T6Y8F0_9STRA</name>
<organism evidence="6">
    <name type="scientific">Poterioochromonas malhamensis</name>
    <dbReference type="NCBI Taxonomy" id="88167"/>
    <lineage>
        <taxon>Eukaryota</taxon>
        <taxon>Sar</taxon>
        <taxon>Stramenopiles</taxon>
        <taxon>Ochrophyta</taxon>
        <taxon>Synurophyceae</taxon>
        <taxon>Ochromonadales</taxon>
        <taxon>Ochromonadaceae</taxon>
        <taxon>Poterioochromonas</taxon>
    </lineage>
</organism>
<dbReference type="GO" id="GO:0003735">
    <property type="term" value="F:structural constituent of ribosome"/>
    <property type="evidence" value="ECO:0007669"/>
    <property type="project" value="InterPro"/>
</dbReference>
<protein>
    <recommendedName>
        <fullName evidence="5">50S ribosomal protein L20</fullName>
    </recommendedName>
</protein>
<accession>A0A7T6Y8F0</accession>
<dbReference type="Pfam" id="PF00453">
    <property type="entry name" value="Ribosomal_L20"/>
    <property type="match status" value="1"/>
</dbReference>
<dbReference type="RefSeq" id="YP_010139360.1">
    <property type="nucleotide sequence ID" value="NC_056910.1"/>
</dbReference>
<sequence>MVRVKRGNLALKRKKKYFKFCKGYRGSNSRLSTMAMEQTVQSLQYAYIGRKLKKRSFRKYWIYRINSSLSALNLKYSIVLGNLKKLKIFLNKKILAHLSYNDPSAFEILVKKSKN</sequence>
<geneLocation type="plastid" evidence="6"/>
<comment type="function">
    <text evidence="5">Binds directly to 23S ribosomal RNA and is necessary for the in vitro assembly process of the 50S ribosomal subunit. It is not involved in the protein synthesizing functions of that subunit.</text>
</comment>
<dbReference type="GO" id="GO:1990904">
    <property type="term" value="C:ribonucleoprotein complex"/>
    <property type="evidence" value="ECO:0007669"/>
    <property type="project" value="UniProtKB-KW"/>
</dbReference>